<sequence length="162" mass="17259">MGACASVSKAMRGDAAPPPEPQKEVITTTEVAEKDVVVVEGEKKKVDGGGDEKVKVGDDEKNEDGQEGDEADKHQSLGSLLNESVEAKVSPPETEKITIEETPETEKTTVAETAALETVKSDEQKPEVVPVASEEKAATYVAPVAHVTTVEKETETITKEEK</sequence>
<protein>
    <submittedName>
        <fullName evidence="2">Uncharacterized protein</fullName>
    </submittedName>
</protein>
<keyword evidence="3" id="KW-1185">Reference proteome</keyword>
<organism evidence="2 3">
    <name type="scientific">Camellia sinensis var. sinensis</name>
    <name type="common">China tea</name>
    <dbReference type="NCBI Taxonomy" id="542762"/>
    <lineage>
        <taxon>Eukaryota</taxon>
        <taxon>Viridiplantae</taxon>
        <taxon>Streptophyta</taxon>
        <taxon>Embryophyta</taxon>
        <taxon>Tracheophyta</taxon>
        <taxon>Spermatophyta</taxon>
        <taxon>Magnoliopsida</taxon>
        <taxon>eudicotyledons</taxon>
        <taxon>Gunneridae</taxon>
        <taxon>Pentapetalae</taxon>
        <taxon>asterids</taxon>
        <taxon>Ericales</taxon>
        <taxon>Theaceae</taxon>
        <taxon>Camellia</taxon>
    </lineage>
</organism>
<gene>
    <name evidence="2" type="ORF">TEA_009039</name>
</gene>
<dbReference type="AlphaFoldDB" id="A0A4S4EXK4"/>
<proteinExistence type="predicted"/>
<dbReference type="EMBL" id="SDRB02001438">
    <property type="protein sequence ID" value="THG21305.1"/>
    <property type="molecule type" value="Genomic_DNA"/>
</dbReference>
<accession>A0A4S4EXK4</accession>
<feature type="region of interest" description="Disordered" evidence="1">
    <location>
        <begin position="1"/>
        <end position="96"/>
    </location>
</feature>
<dbReference type="Proteomes" id="UP000306102">
    <property type="component" value="Unassembled WGS sequence"/>
</dbReference>
<evidence type="ECO:0000313" key="2">
    <source>
        <dbReference type="EMBL" id="THG21305.1"/>
    </source>
</evidence>
<evidence type="ECO:0000256" key="1">
    <source>
        <dbReference type="SAM" id="MobiDB-lite"/>
    </source>
</evidence>
<comment type="caution">
    <text evidence="2">The sequence shown here is derived from an EMBL/GenBank/DDBJ whole genome shotgun (WGS) entry which is preliminary data.</text>
</comment>
<feature type="compositionally biased region" description="Acidic residues" evidence="1">
    <location>
        <begin position="60"/>
        <end position="70"/>
    </location>
</feature>
<evidence type="ECO:0000313" key="3">
    <source>
        <dbReference type="Proteomes" id="UP000306102"/>
    </source>
</evidence>
<feature type="compositionally biased region" description="Basic and acidic residues" evidence="1">
    <location>
        <begin position="31"/>
        <end position="59"/>
    </location>
</feature>
<reference evidence="2 3" key="1">
    <citation type="journal article" date="2018" name="Proc. Natl. Acad. Sci. U.S.A.">
        <title>Draft genome sequence of Camellia sinensis var. sinensis provides insights into the evolution of the tea genome and tea quality.</title>
        <authorList>
            <person name="Wei C."/>
            <person name="Yang H."/>
            <person name="Wang S."/>
            <person name="Zhao J."/>
            <person name="Liu C."/>
            <person name="Gao L."/>
            <person name="Xia E."/>
            <person name="Lu Y."/>
            <person name="Tai Y."/>
            <person name="She G."/>
            <person name="Sun J."/>
            <person name="Cao H."/>
            <person name="Tong W."/>
            <person name="Gao Q."/>
            <person name="Li Y."/>
            <person name="Deng W."/>
            <person name="Jiang X."/>
            <person name="Wang W."/>
            <person name="Chen Q."/>
            <person name="Zhang S."/>
            <person name="Li H."/>
            <person name="Wu J."/>
            <person name="Wang P."/>
            <person name="Li P."/>
            <person name="Shi C."/>
            <person name="Zheng F."/>
            <person name="Jian J."/>
            <person name="Huang B."/>
            <person name="Shan D."/>
            <person name="Shi M."/>
            <person name="Fang C."/>
            <person name="Yue Y."/>
            <person name="Li F."/>
            <person name="Li D."/>
            <person name="Wei S."/>
            <person name="Han B."/>
            <person name="Jiang C."/>
            <person name="Yin Y."/>
            <person name="Xia T."/>
            <person name="Zhang Z."/>
            <person name="Bennetzen J.L."/>
            <person name="Zhao S."/>
            <person name="Wan X."/>
        </authorList>
    </citation>
    <scope>NUCLEOTIDE SEQUENCE [LARGE SCALE GENOMIC DNA]</scope>
    <source>
        <strain evidence="3">cv. Shuchazao</strain>
        <tissue evidence="2">Leaf</tissue>
    </source>
</reference>
<name>A0A4S4EXK4_CAMSN</name>